<dbReference type="SUPFAM" id="SSF48403">
    <property type="entry name" value="Ankyrin repeat"/>
    <property type="match status" value="1"/>
</dbReference>
<dbReference type="Gene3D" id="1.25.40.20">
    <property type="entry name" value="Ankyrin repeat-containing domain"/>
    <property type="match status" value="1"/>
</dbReference>
<evidence type="ECO:0000256" key="1">
    <source>
        <dbReference type="PROSITE-ProRule" id="PRU00023"/>
    </source>
</evidence>
<dbReference type="InterPro" id="IPR002523">
    <property type="entry name" value="MgTranspt_CorA/ZnTranspt_ZntB"/>
</dbReference>
<keyword evidence="3" id="KW-1133">Transmembrane helix</keyword>
<dbReference type="Pfam" id="PF12796">
    <property type="entry name" value="Ank_2"/>
    <property type="match status" value="1"/>
</dbReference>
<keyword evidence="3" id="KW-0812">Transmembrane</keyword>
<keyword evidence="5" id="KW-1185">Reference proteome</keyword>
<dbReference type="PANTHER" id="PTHR47685:SF1">
    <property type="entry name" value="MAGNESIUM TRANSPORT PROTEIN CORA"/>
    <property type="match status" value="1"/>
</dbReference>
<feature type="repeat" description="ANK" evidence="1">
    <location>
        <begin position="480"/>
        <end position="512"/>
    </location>
</feature>
<dbReference type="AlphaFoldDB" id="A0A6A5WMS2"/>
<keyword evidence="1" id="KW-0040">ANK repeat</keyword>
<protein>
    <submittedName>
        <fullName evidence="4">Uncharacterized protein</fullName>
    </submittedName>
</protein>
<dbReference type="EMBL" id="ML977583">
    <property type="protein sequence ID" value="KAF2001481.1"/>
    <property type="molecule type" value="Genomic_DNA"/>
</dbReference>
<dbReference type="InterPro" id="IPR036770">
    <property type="entry name" value="Ankyrin_rpt-contain_sf"/>
</dbReference>
<dbReference type="Proteomes" id="UP000799779">
    <property type="component" value="Unassembled WGS sequence"/>
</dbReference>
<dbReference type="Pfam" id="PF01544">
    <property type="entry name" value="CorA"/>
    <property type="match status" value="1"/>
</dbReference>
<keyword evidence="3" id="KW-0472">Membrane</keyword>
<dbReference type="GO" id="GO:0046873">
    <property type="term" value="F:metal ion transmembrane transporter activity"/>
    <property type="evidence" value="ECO:0007669"/>
    <property type="project" value="InterPro"/>
</dbReference>
<evidence type="ECO:0000256" key="2">
    <source>
        <dbReference type="SAM" id="MobiDB-lite"/>
    </source>
</evidence>
<dbReference type="SMART" id="SM00248">
    <property type="entry name" value="ANK"/>
    <property type="match status" value="2"/>
</dbReference>
<feature type="region of interest" description="Disordered" evidence="2">
    <location>
        <begin position="36"/>
        <end position="69"/>
    </location>
</feature>
<reference evidence="4" key="1">
    <citation type="journal article" date="2020" name="Stud. Mycol.">
        <title>101 Dothideomycetes genomes: a test case for predicting lifestyles and emergence of pathogens.</title>
        <authorList>
            <person name="Haridas S."/>
            <person name="Albert R."/>
            <person name="Binder M."/>
            <person name="Bloem J."/>
            <person name="Labutti K."/>
            <person name="Salamov A."/>
            <person name="Andreopoulos B."/>
            <person name="Baker S."/>
            <person name="Barry K."/>
            <person name="Bills G."/>
            <person name="Bluhm B."/>
            <person name="Cannon C."/>
            <person name="Castanera R."/>
            <person name="Culley D."/>
            <person name="Daum C."/>
            <person name="Ezra D."/>
            <person name="Gonzalez J."/>
            <person name="Henrissat B."/>
            <person name="Kuo A."/>
            <person name="Liang C."/>
            <person name="Lipzen A."/>
            <person name="Lutzoni F."/>
            <person name="Magnuson J."/>
            <person name="Mondo S."/>
            <person name="Nolan M."/>
            <person name="Ohm R."/>
            <person name="Pangilinan J."/>
            <person name="Park H.-J."/>
            <person name="Ramirez L."/>
            <person name="Alfaro M."/>
            <person name="Sun H."/>
            <person name="Tritt A."/>
            <person name="Yoshinaga Y."/>
            <person name="Zwiers L.-H."/>
            <person name="Turgeon B."/>
            <person name="Goodwin S."/>
            <person name="Spatafora J."/>
            <person name="Crous P."/>
            <person name="Grigoriev I."/>
        </authorList>
    </citation>
    <scope>NUCLEOTIDE SEQUENCE</scope>
    <source>
        <strain evidence="4">CBS 123094</strain>
    </source>
</reference>
<feature type="region of interest" description="Disordered" evidence="2">
    <location>
        <begin position="661"/>
        <end position="700"/>
    </location>
</feature>
<accession>A0A6A5WMS2</accession>
<proteinExistence type="predicted"/>
<feature type="region of interest" description="Disordered" evidence="2">
    <location>
        <begin position="132"/>
        <end position="170"/>
    </location>
</feature>
<dbReference type="GO" id="GO:0016020">
    <property type="term" value="C:membrane"/>
    <property type="evidence" value="ECO:0007669"/>
    <property type="project" value="InterPro"/>
</dbReference>
<feature type="transmembrane region" description="Helical" evidence="3">
    <location>
        <begin position="1054"/>
        <end position="1077"/>
    </location>
</feature>
<name>A0A6A5WMS2_9PLEO</name>
<evidence type="ECO:0000256" key="3">
    <source>
        <dbReference type="SAM" id="Phobius"/>
    </source>
</evidence>
<dbReference type="OrthoDB" id="341259at2759"/>
<gene>
    <name evidence="4" type="ORF">P154DRAFT_575199</name>
</gene>
<dbReference type="PROSITE" id="PS50088">
    <property type="entry name" value="ANK_REPEAT"/>
    <property type="match status" value="1"/>
</dbReference>
<dbReference type="PROSITE" id="PS50297">
    <property type="entry name" value="ANK_REP_REGION"/>
    <property type="match status" value="1"/>
</dbReference>
<organism evidence="4 5">
    <name type="scientific">Amniculicola lignicola CBS 123094</name>
    <dbReference type="NCBI Taxonomy" id="1392246"/>
    <lineage>
        <taxon>Eukaryota</taxon>
        <taxon>Fungi</taxon>
        <taxon>Dikarya</taxon>
        <taxon>Ascomycota</taxon>
        <taxon>Pezizomycotina</taxon>
        <taxon>Dothideomycetes</taxon>
        <taxon>Pleosporomycetidae</taxon>
        <taxon>Pleosporales</taxon>
        <taxon>Amniculicolaceae</taxon>
        <taxon>Amniculicola</taxon>
    </lineage>
</organism>
<evidence type="ECO:0000313" key="5">
    <source>
        <dbReference type="Proteomes" id="UP000799779"/>
    </source>
</evidence>
<dbReference type="InterPro" id="IPR050829">
    <property type="entry name" value="CorA_MIT"/>
</dbReference>
<dbReference type="Gene3D" id="1.20.58.340">
    <property type="entry name" value="Magnesium transport protein CorA, transmembrane region"/>
    <property type="match status" value="1"/>
</dbReference>
<dbReference type="InterPro" id="IPR002110">
    <property type="entry name" value="Ankyrin_rpt"/>
</dbReference>
<dbReference type="PANTHER" id="PTHR47685">
    <property type="entry name" value="MAGNESIUM TRANSPORT PROTEIN CORA"/>
    <property type="match status" value="1"/>
</dbReference>
<feature type="transmembrane region" description="Helical" evidence="3">
    <location>
        <begin position="1015"/>
        <end position="1042"/>
    </location>
</feature>
<evidence type="ECO:0000313" key="4">
    <source>
        <dbReference type="EMBL" id="KAF2001481.1"/>
    </source>
</evidence>
<sequence length="1193" mass="135830">METKLSIVDENLSQEANSAVRDPNLEDYCQDFNGLTEPASRIPPRSGSLPNVGNQLDRPNKVSRRREYLDTSNKSGKWTIVTHISSAIEDNPDHPVELVVVYLYNSTQCVEATVVDPDLDLFRLSQGMRMVNQRKESTHDSSLGAKHGKNPKLSLPTMASKKPASISSKQSESVHEHRRINWIHDLDMLPHEFRNLRTMTVGFDVKFAVDTPFNYKLAASELSTLLVDARLDDPKVPLLFLGHSFGALIILQLLIDTAPQSVGRPDFFDYTAGVLSFSNASLGAEKRLKLAAELLGISPKARFFSELGPESMTMEELLDKLKVKEQRRKREKKEALGANRNEVQDKANVCPPQIGFLVTNFTTSEKRDPWEPDEKLGAHRAIRLKKTFFDALKFSNPSDADFQQVVKEIRYAIEVRLALDEASKRSESKLFTMVKNWKHDNHIDRWGNTPLNVAIRMENETVIRFLLHSRLADPNLENDEGNTPLHLAVKTNNGSVVTELLRYGANMYIRNNYGRSSKDIVENSKRRRHLDDILTSHAVHGPNENYHPKRIGNNTAPATDDAITVCRHARIFVTEIYDPGTPEKLWTVAFSVMEVLYRTASLEDILAPIRPRWTTGSSRTCTWIHVPGPNLIWIEDLFTKLKLDDDDAIWQDHTWNATQAKMISNDDSDRDDPAAPSLMEKFDRGYESSGSEPSIDGGREEGDINLVEQALIRAYMHDPPALQLRRTLDQYYYHMLKDTKLRDDDQVVSRWAKKNQMSDYNLIMVDQLWLWTTALENPYEEMKAYPEKPRYVITSFSGRFSAGPRDYDDLRSMVLSARLHASRPIGSPQDLVSRVLGTFFNIWDQGEEHEKLQFLQIFETSVATIGDAESKLLKEFRNSSVELIELIEMSPDSLETKKEILGRMLDIRHDTELLIQIRDIRDEINIILSVLDIQSDMIKMILHASYEHIWFTPDLWIRGIVQKPMRKFRHLDKRSAAIQEKLEALMDVKQKAANAWEARSARELANEATKQGNTMLVFTIVTIVFLPLSFMSSFFALSIAAFPKNEKGDTSWPIGALCGYLFGISMTVSIPLIIFALNVQYFSSLWGKIGPFINKFQRSSEAVLNVPPTKYGTGENASILDKHGFYIKENERNLDVLQECDFEAETSRWANPQWVAEGSSNETTAWYRRMKPGIGNFRFRRPKLGDGTAGGEV</sequence>